<keyword evidence="4" id="KW-0804">Transcription</keyword>
<dbReference type="Pfam" id="PF00126">
    <property type="entry name" value="HTH_1"/>
    <property type="match status" value="1"/>
</dbReference>
<dbReference type="PRINTS" id="PR00039">
    <property type="entry name" value="HTHLYSR"/>
</dbReference>
<keyword evidence="7" id="KW-1185">Reference proteome</keyword>
<evidence type="ECO:0000256" key="4">
    <source>
        <dbReference type="ARBA" id="ARBA00023163"/>
    </source>
</evidence>
<gene>
    <name evidence="6" type="ORF">SAMN04488526_2983</name>
</gene>
<keyword evidence="2" id="KW-0805">Transcription regulation</keyword>
<dbReference type="InterPro" id="IPR036390">
    <property type="entry name" value="WH_DNA-bd_sf"/>
</dbReference>
<evidence type="ECO:0000256" key="3">
    <source>
        <dbReference type="ARBA" id="ARBA00023125"/>
    </source>
</evidence>
<dbReference type="AlphaFoldDB" id="A0A1H7RAS8"/>
<dbReference type="Proteomes" id="UP000199283">
    <property type="component" value="Unassembled WGS sequence"/>
</dbReference>
<dbReference type="SUPFAM" id="SSF46785">
    <property type="entry name" value="Winged helix' DNA-binding domain"/>
    <property type="match status" value="1"/>
</dbReference>
<name>A0A1H7RAS8_9RHOB</name>
<dbReference type="InterPro" id="IPR005119">
    <property type="entry name" value="LysR_subst-bd"/>
</dbReference>
<evidence type="ECO:0000259" key="5">
    <source>
        <dbReference type="PROSITE" id="PS50931"/>
    </source>
</evidence>
<dbReference type="OrthoDB" id="8097684at2"/>
<dbReference type="Pfam" id="PF03466">
    <property type="entry name" value="LysR_substrate"/>
    <property type="match status" value="1"/>
</dbReference>
<keyword evidence="3" id="KW-0238">DNA-binding</keyword>
<dbReference type="InterPro" id="IPR036388">
    <property type="entry name" value="WH-like_DNA-bd_sf"/>
</dbReference>
<dbReference type="SUPFAM" id="SSF53850">
    <property type="entry name" value="Periplasmic binding protein-like II"/>
    <property type="match status" value="1"/>
</dbReference>
<dbReference type="Gene3D" id="3.40.190.10">
    <property type="entry name" value="Periplasmic binding protein-like II"/>
    <property type="match status" value="2"/>
</dbReference>
<reference evidence="6 7" key="1">
    <citation type="submission" date="2016-10" db="EMBL/GenBank/DDBJ databases">
        <authorList>
            <person name="de Groot N.N."/>
        </authorList>
    </citation>
    <scope>NUCLEOTIDE SEQUENCE [LARGE SCALE GENOMIC DNA]</scope>
    <source>
        <strain evidence="6 7">DSM 14858</strain>
    </source>
</reference>
<dbReference type="GO" id="GO:0003700">
    <property type="term" value="F:DNA-binding transcription factor activity"/>
    <property type="evidence" value="ECO:0007669"/>
    <property type="project" value="InterPro"/>
</dbReference>
<dbReference type="FunFam" id="1.10.10.10:FF:000001">
    <property type="entry name" value="LysR family transcriptional regulator"/>
    <property type="match status" value="1"/>
</dbReference>
<dbReference type="InterPro" id="IPR000847">
    <property type="entry name" value="LysR_HTH_N"/>
</dbReference>
<dbReference type="PANTHER" id="PTHR30579">
    <property type="entry name" value="TRANSCRIPTIONAL REGULATOR"/>
    <property type="match status" value="1"/>
</dbReference>
<sequence length="300" mass="32265">MARNLDLTALRAFATVAATGGVTRSAVLLHLTQSAVSMQIKRLEEALDTRLLDRAGRGVRLTPEGEKVLAYARRMLSLNDELLDRMRDAVPEGEIRLGVPHDIVPRCIPAVLRAFAAEYPRVRITLISSVTTTLHEMFAEGGCDVILTTEAAPGPGGEELVRLPMIWVGAEEGIAWTQRPLRLAFETACVFRTRAQAALDAADISWEVAITAESSRAIDASVSADLACHVVIDGFDTPEMLPVPHGGNLPEIGEVGISLYSAPAPLDPARARLTEIIGDVYGTLRPSHRKPVLTAVSASH</sequence>
<feature type="domain" description="HTH lysR-type" evidence="5">
    <location>
        <begin position="5"/>
        <end position="62"/>
    </location>
</feature>
<evidence type="ECO:0000256" key="2">
    <source>
        <dbReference type="ARBA" id="ARBA00023015"/>
    </source>
</evidence>
<proteinExistence type="inferred from homology"/>
<dbReference type="InterPro" id="IPR050176">
    <property type="entry name" value="LTTR"/>
</dbReference>
<dbReference type="PROSITE" id="PS50931">
    <property type="entry name" value="HTH_LYSR"/>
    <property type="match status" value="1"/>
</dbReference>
<dbReference type="EMBL" id="FNZQ01000006">
    <property type="protein sequence ID" value="SEL56547.1"/>
    <property type="molecule type" value="Genomic_DNA"/>
</dbReference>
<comment type="similarity">
    <text evidence="1">Belongs to the LysR transcriptional regulatory family.</text>
</comment>
<dbReference type="Gene3D" id="1.10.10.10">
    <property type="entry name" value="Winged helix-like DNA-binding domain superfamily/Winged helix DNA-binding domain"/>
    <property type="match status" value="1"/>
</dbReference>
<dbReference type="GO" id="GO:0003677">
    <property type="term" value="F:DNA binding"/>
    <property type="evidence" value="ECO:0007669"/>
    <property type="project" value="UniProtKB-KW"/>
</dbReference>
<dbReference type="PANTHER" id="PTHR30579:SF7">
    <property type="entry name" value="HTH-TYPE TRANSCRIPTIONAL REGULATOR LRHA-RELATED"/>
    <property type="match status" value="1"/>
</dbReference>
<evidence type="ECO:0000256" key="1">
    <source>
        <dbReference type="ARBA" id="ARBA00009437"/>
    </source>
</evidence>
<dbReference type="STRING" id="188906.SAMN04488526_2983"/>
<protein>
    <submittedName>
        <fullName evidence="6">Transcriptional regulator, LysR family</fullName>
    </submittedName>
</protein>
<accession>A0A1H7RAS8</accession>
<organism evidence="6 7">
    <name type="scientific">Jannaschia helgolandensis</name>
    <dbReference type="NCBI Taxonomy" id="188906"/>
    <lineage>
        <taxon>Bacteria</taxon>
        <taxon>Pseudomonadati</taxon>
        <taxon>Pseudomonadota</taxon>
        <taxon>Alphaproteobacteria</taxon>
        <taxon>Rhodobacterales</taxon>
        <taxon>Roseobacteraceae</taxon>
        <taxon>Jannaschia</taxon>
    </lineage>
</organism>
<dbReference type="RefSeq" id="WP_092764148.1">
    <property type="nucleotide sequence ID" value="NZ_FNZQ01000006.1"/>
</dbReference>
<evidence type="ECO:0000313" key="6">
    <source>
        <dbReference type="EMBL" id="SEL56547.1"/>
    </source>
</evidence>
<evidence type="ECO:0000313" key="7">
    <source>
        <dbReference type="Proteomes" id="UP000199283"/>
    </source>
</evidence>